<dbReference type="GeneID" id="64696030"/>
<evidence type="ECO:0000313" key="3">
    <source>
        <dbReference type="Proteomes" id="UP000823399"/>
    </source>
</evidence>
<evidence type="ECO:0000256" key="1">
    <source>
        <dbReference type="SAM" id="MobiDB-lite"/>
    </source>
</evidence>
<feature type="region of interest" description="Disordered" evidence="1">
    <location>
        <begin position="125"/>
        <end position="206"/>
    </location>
</feature>
<comment type="caution">
    <text evidence="2">The sequence shown here is derived from an EMBL/GenBank/DDBJ whole genome shotgun (WGS) entry which is preliminary data.</text>
</comment>
<sequence>MSGKRGGQPDALAYALDQKGCTPSQYIEAQVKNLLRQVDSPFTNDSNFAYICWNTIQKKAITRKRKKVSPRQSEVHGEEMDVDIPDTLSSSIIAPPLFSAQLSPIVPEIGNSHTVEDENGDADIVAASEGKKRDTKLSSRAKGKKKGWKQADRVEPDDLAHKSPTDFVEEEEPKLTSKKALSKPTSAATSKSKSKAKGKRFSRKVDTRTTTATLLIRGPLTKATIFPRTKTRDDGPKNSESIVIPEITKKIPPKSVAAPPKQTPSVTIQSCAFSIKPKSTPVRDIQDIGCNTVNVKIYSK</sequence>
<feature type="compositionally biased region" description="Basic residues" evidence="1">
    <location>
        <begin position="192"/>
        <end position="202"/>
    </location>
</feature>
<dbReference type="RefSeq" id="XP_041292294.1">
    <property type="nucleotide sequence ID" value="XM_041433771.1"/>
</dbReference>
<feature type="compositionally biased region" description="Basic residues" evidence="1">
    <location>
        <begin position="139"/>
        <end position="148"/>
    </location>
</feature>
<name>A0A9P7F778_9AGAM</name>
<keyword evidence="3" id="KW-1185">Reference proteome</keyword>
<protein>
    <submittedName>
        <fullName evidence="2">Uncharacterized protein</fullName>
    </submittedName>
</protein>
<dbReference type="Proteomes" id="UP000823399">
    <property type="component" value="Unassembled WGS sequence"/>
</dbReference>
<reference evidence="2" key="1">
    <citation type="journal article" date="2020" name="New Phytol.">
        <title>Comparative genomics reveals dynamic genome evolution in host specialist ectomycorrhizal fungi.</title>
        <authorList>
            <person name="Lofgren L.A."/>
            <person name="Nguyen N.H."/>
            <person name="Vilgalys R."/>
            <person name="Ruytinx J."/>
            <person name="Liao H.L."/>
            <person name="Branco S."/>
            <person name="Kuo A."/>
            <person name="LaButti K."/>
            <person name="Lipzen A."/>
            <person name="Andreopoulos W."/>
            <person name="Pangilinan J."/>
            <person name="Riley R."/>
            <person name="Hundley H."/>
            <person name="Na H."/>
            <person name="Barry K."/>
            <person name="Grigoriev I.V."/>
            <person name="Stajich J.E."/>
            <person name="Kennedy P.G."/>
        </authorList>
    </citation>
    <scope>NUCLEOTIDE SEQUENCE</scope>
    <source>
        <strain evidence="2">FC423</strain>
    </source>
</reference>
<dbReference type="EMBL" id="JABBWM010000031">
    <property type="protein sequence ID" value="KAG2107480.1"/>
    <property type="molecule type" value="Genomic_DNA"/>
</dbReference>
<organism evidence="2 3">
    <name type="scientific">Suillus discolor</name>
    <dbReference type="NCBI Taxonomy" id="1912936"/>
    <lineage>
        <taxon>Eukaryota</taxon>
        <taxon>Fungi</taxon>
        <taxon>Dikarya</taxon>
        <taxon>Basidiomycota</taxon>
        <taxon>Agaricomycotina</taxon>
        <taxon>Agaricomycetes</taxon>
        <taxon>Agaricomycetidae</taxon>
        <taxon>Boletales</taxon>
        <taxon>Suillineae</taxon>
        <taxon>Suillaceae</taxon>
        <taxon>Suillus</taxon>
    </lineage>
</organism>
<dbReference type="OrthoDB" id="3271227at2759"/>
<evidence type="ECO:0000313" key="2">
    <source>
        <dbReference type="EMBL" id="KAG2107480.1"/>
    </source>
</evidence>
<accession>A0A9P7F778</accession>
<feature type="compositionally biased region" description="Low complexity" evidence="1">
    <location>
        <begin position="182"/>
        <end position="191"/>
    </location>
</feature>
<dbReference type="AlphaFoldDB" id="A0A9P7F778"/>
<feature type="compositionally biased region" description="Basic and acidic residues" evidence="1">
    <location>
        <begin position="149"/>
        <end position="164"/>
    </location>
</feature>
<proteinExistence type="predicted"/>
<gene>
    <name evidence="2" type="ORF">F5147DRAFT_653338</name>
</gene>